<name>A0AAE1QM62_9EUCA</name>
<dbReference type="EMBL" id="JAWZYT010000043">
    <property type="protein sequence ID" value="KAK4329006.1"/>
    <property type="molecule type" value="Genomic_DNA"/>
</dbReference>
<feature type="domain" description="Tc1-like transposase DDE" evidence="1">
    <location>
        <begin position="3"/>
        <end position="59"/>
    </location>
</feature>
<dbReference type="InterPro" id="IPR036397">
    <property type="entry name" value="RNaseH_sf"/>
</dbReference>
<evidence type="ECO:0000259" key="1">
    <source>
        <dbReference type="Pfam" id="PF13358"/>
    </source>
</evidence>
<comment type="caution">
    <text evidence="2">The sequence shown here is derived from an EMBL/GenBank/DDBJ whole genome shotgun (WGS) entry which is preliminary data.</text>
</comment>
<reference evidence="2" key="1">
    <citation type="submission" date="2023-11" db="EMBL/GenBank/DDBJ databases">
        <title>Genome assemblies of two species of porcelain crab, Petrolisthes cinctipes and Petrolisthes manimaculis (Anomura: Porcellanidae).</title>
        <authorList>
            <person name="Angst P."/>
        </authorList>
    </citation>
    <scope>NUCLEOTIDE SEQUENCE</scope>
    <source>
        <strain evidence="2">PB745_02</strain>
        <tissue evidence="2">Gill</tissue>
    </source>
</reference>
<gene>
    <name evidence="2" type="ORF">Pmani_000607</name>
</gene>
<proteinExistence type="predicted"/>
<dbReference type="Proteomes" id="UP001292094">
    <property type="component" value="Unassembled WGS sequence"/>
</dbReference>
<keyword evidence="3" id="KW-1185">Reference proteome</keyword>
<evidence type="ECO:0000313" key="3">
    <source>
        <dbReference type="Proteomes" id="UP001292094"/>
    </source>
</evidence>
<dbReference type="Pfam" id="PF13358">
    <property type="entry name" value="DDE_3"/>
    <property type="match status" value="1"/>
</dbReference>
<dbReference type="GO" id="GO:0003676">
    <property type="term" value="F:nucleic acid binding"/>
    <property type="evidence" value="ECO:0007669"/>
    <property type="project" value="InterPro"/>
</dbReference>
<evidence type="ECO:0000313" key="2">
    <source>
        <dbReference type="EMBL" id="KAK4329006.1"/>
    </source>
</evidence>
<protein>
    <recommendedName>
        <fullName evidence="1">Tc1-like transposase DDE domain-containing protein</fullName>
    </recommendedName>
</protein>
<organism evidence="2 3">
    <name type="scientific">Petrolisthes manimaculis</name>
    <dbReference type="NCBI Taxonomy" id="1843537"/>
    <lineage>
        <taxon>Eukaryota</taxon>
        <taxon>Metazoa</taxon>
        <taxon>Ecdysozoa</taxon>
        <taxon>Arthropoda</taxon>
        <taxon>Crustacea</taxon>
        <taxon>Multicrustacea</taxon>
        <taxon>Malacostraca</taxon>
        <taxon>Eumalacostraca</taxon>
        <taxon>Eucarida</taxon>
        <taxon>Decapoda</taxon>
        <taxon>Pleocyemata</taxon>
        <taxon>Anomura</taxon>
        <taxon>Galatheoidea</taxon>
        <taxon>Porcellanidae</taxon>
        <taxon>Petrolisthes</taxon>
    </lineage>
</organism>
<accession>A0AAE1QM62</accession>
<sequence length="99" mass="11273">MQDSAPAHRCKAVTKFLTDNNIPVLDWPGNSPDLNPIENAWNKMKNTIAKKLPTNINELKQALTKLWGDMDLSYFTNLATSMPNRIEMVISYKGNMTKY</sequence>
<dbReference type="AlphaFoldDB" id="A0AAE1QM62"/>
<dbReference type="Gene3D" id="3.30.420.10">
    <property type="entry name" value="Ribonuclease H-like superfamily/Ribonuclease H"/>
    <property type="match status" value="1"/>
</dbReference>
<dbReference type="InterPro" id="IPR038717">
    <property type="entry name" value="Tc1-like_DDE_dom"/>
</dbReference>